<dbReference type="Pfam" id="PF00589">
    <property type="entry name" value="Phage_integrase"/>
    <property type="match status" value="1"/>
</dbReference>
<dbReference type="EMBL" id="SHMQ01000005">
    <property type="protein sequence ID" value="RZV39898.1"/>
    <property type="molecule type" value="Genomic_DNA"/>
</dbReference>
<dbReference type="CDD" id="cd00397">
    <property type="entry name" value="DNA_BRE_C"/>
    <property type="match status" value="1"/>
</dbReference>
<reference evidence="3 4" key="1">
    <citation type="submission" date="2019-01" db="EMBL/GenBank/DDBJ databases">
        <title>Insights into ecological role of a new deltaproteobacterial order Candidatus Sinidesulfobacterales (Sva0485) by metagenomics and metatranscriptomics.</title>
        <authorList>
            <person name="Tan S."/>
            <person name="Liu J."/>
            <person name="Fang Y."/>
            <person name="Hedlund B."/>
            <person name="Lian Z.-H."/>
            <person name="Huang L.-Y."/>
            <person name="Li J.-T."/>
            <person name="Huang L.-N."/>
            <person name="Li W.-J."/>
            <person name="Jiang H.-C."/>
            <person name="Dong H.-L."/>
            <person name="Shu W.-S."/>
        </authorList>
    </citation>
    <scope>NUCLEOTIDE SEQUENCE [LARGE SCALE GENOMIC DNA]</scope>
    <source>
        <strain evidence="3">AP4</strain>
    </source>
</reference>
<dbReference type="GO" id="GO:0015074">
    <property type="term" value="P:DNA integration"/>
    <property type="evidence" value="ECO:0007669"/>
    <property type="project" value="InterPro"/>
</dbReference>
<dbReference type="InterPro" id="IPR002104">
    <property type="entry name" value="Integrase_catalytic"/>
</dbReference>
<dbReference type="GO" id="GO:0006310">
    <property type="term" value="P:DNA recombination"/>
    <property type="evidence" value="ECO:0007669"/>
    <property type="project" value="UniProtKB-KW"/>
</dbReference>
<sequence length="215" mass="24853">MNDVIIYEEVKKDGKITLSKTNFKKPDETIKFLYADELDKLLSGIDNEFYQLLFLFIYETGSRVSETLSVKYADVDVKGSRVRLPILKQRRKLYKMLPVSSKLLSMILARHIEYSGEYIFAKKDMPITARAADKAFKKFVIRILGAGYKDRAHIHVLRHTRAIHLADDNVNFMHIKNFLGHANINSTLVYLKFSNKDMEEAIGKVNSKNNLSIYK</sequence>
<organism evidence="3 4">
    <name type="scientific">Candidatus Acidulodesulfobacterium acidiphilum</name>
    <dbReference type="NCBI Taxonomy" id="2597224"/>
    <lineage>
        <taxon>Bacteria</taxon>
        <taxon>Deltaproteobacteria</taxon>
        <taxon>Candidatus Acidulodesulfobacterales</taxon>
        <taxon>Candidatus Acidulodesulfobacterium</taxon>
    </lineage>
</organism>
<protein>
    <recommendedName>
        <fullName evidence="2">Tyr recombinase domain-containing protein</fullName>
    </recommendedName>
</protein>
<evidence type="ECO:0000259" key="2">
    <source>
        <dbReference type="PROSITE" id="PS51898"/>
    </source>
</evidence>
<feature type="domain" description="Tyr recombinase" evidence="2">
    <location>
        <begin position="28"/>
        <end position="203"/>
    </location>
</feature>
<dbReference type="InterPro" id="IPR050090">
    <property type="entry name" value="Tyrosine_recombinase_XerCD"/>
</dbReference>
<dbReference type="Gene3D" id="1.10.443.10">
    <property type="entry name" value="Intergrase catalytic core"/>
    <property type="match status" value="1"/>
</dbReference>
<proteinExistence type="predicted"/>
<dbReference type="PANTHER" id="PTHR30349">
    <property type="entry name" value="PHAGE INTEGRASE-RELATED"/>
    <property type="match status" value="1"/>
</dbReference>
<accession>A0A520XFF4</accession>
<dbReference type="GO" id="GO:0003677">
    <property type="term" value="F:DNA binding"/>
    <property type="evidence" value="ECO:0007669"/>
    <property type="project" value="InterPro"/>
</dbReference>
<name>A0A520XFF4_9DELT</name>
<comment type="caution">
    <text evidence="3">The sequence shown here is derived from an EMBL/GenBank/DDBJ whole genome shotgun (WGS) entry which is preliminary data.</text>
</comment>
<keyword evidence="1" id="KW-0233">DNA recombination</keyword>
<dbReference type="PANTHER" id="PTHR30349:SF64">
    <property type="entry name" value="PROPHAGE INTEGRASE INTD-RELATED"/>
    <property type="match status" value="1"/>
</dbReference>
<dbReference type="PROSITE" id="PS51898">
    <property type="entry name" value="TYR_RECOMBINASE"/>
    <property type="match status" value="1"/>
</dbReference>
<dbReference type="InterPro" id="IPR013762">
    <property type="entry name" value="Integrase-like_cat_sf"/>
</dbReference>
<evidence type="ECO:0000313" key="4">
    <source>
        <dbReference type="Proteomes" id="UP000322454"/>
    </source>
</evidence>
<dbReference type="InterPro" id="IPR011010">
    <property type="entry name" value="DNA_brk_join_enz"/>
</dbReference>
<dbReference type="SUPFAM" id="SSF56349">
    <property type="entry name" value="DNA breaking-rejoining enzymes"/>
    <property type="match status" value="1"/>
</dbReference>
<dbReference type="Proteomes" id="UP000322454">
    <property type="component" value="Unassembled WGS sequence"/>
</dbReference>
<gene>
    <name evidence="3" type="ORF">EVJ48_02955</name>
</gene>
<dbReference type="AlphaFoldDB" id="A0A520XFF4"/>
<evidence type="ECO:0000313" key="3">
    <source>
        <dbReference type="EMBL" id="RZV39898.1"/>
    </source>
</evidence>
<evidence type="ECO:0000256" key="1">
    <source>
        <dbReference type="ARBA" id="ARBA00023172"/>
    </source>
</evidence>